<dbReference type="EMBL" id="UINC01066550">
    <property type="protein sequence ID" value="SVB97378.1"/>
    <property type="molecule type" value="Genomic_DNA"/>
</dbReference>
<sequence>MEGGTPMNRPELSGAQTPTTLLKIRTSIKNLLSDDFTTRGISLEQLEKYGAEAAQEIVQTMLKMADKPHAMNRLCEALEEIGKPSMDYIIPTLHQITEIRKPTDAYLVLNL</sequence>
<feature type="non-terminal residue" evidence="1">
    <location>
        <position position="1"/>
    </location>
</feature>
<feature type="non-terminal residue" evidence="1">
    <location>
        <position position="111"/>
    </location>
</feature>
<dbReference type="AlphaFoldDB" id="A0A382ICW1"/>
<gene>
    <name evidence="1" type="ORF">METZ01_LOCUS250232</name>
</gene>
<protein>
    <submittedName>
        <fullName evidence="1">Uncharacterized protein</fullName>
    </submittedName>
</protein>
<organism evidence="1">
    <name type="scientific">marine metagenome</name>
    <dbReference type="NCBI Taxonomy" id="408172"/>
    <lineage>
        <taxon>unclassified sequences</taxon>
        <taxon>metagenomes</taxon>
        <taxon>ecological metagenomes</taxon>
    </lineage>
</organism>
<proteinExistence type="predicted"/>
<evidence type="ECO:0000313" key="1">
    <source>
        <dbReference type="EMBL" id="SVB97378.1"/>
    </source>
</evidence>
<accession>A0A382ICW1</accession>
<name>A0A382ICW1_9ZZZZ</name>
<reference evidence="1" key="1">
    <citation type="submission" date="2018-05" db="EMBL/GenBank/DDBJ databases">
        <authorList>
            <person name="Lanie J.A."/>
            <person name="Ng W.-L."/>
            <person name="Kazmierczak K.M."/>
            <person name="Andrzejewski T.M."/>
            <person name="Davidsen T.M."/>
            <person name="Wayne K.J."/>
            <person name="Tettelin H."/>
            <person name="Glass J.I."/>
            <person name="Rusch D."/>
            <person name="Podicherti R."/>
            <person name="Tsui H.-C.T."/>
            <person name="Winkler M.E."/>
        </authorList>
    </citation>
    <scope>NUCLEOTIDE SEQUENCE</scope>
</reference>